<protein>
    <recommendedName>
        <fullName evidence="7">Acylsugar acyltransferase 3</fullName>
    </recommendedName>
</protein>
<comment type="caution">
    <text evidence="5">The sequence shown here is derived from an EMBL/GenBank/DDBJ whole genome shotgun (WGS) entry which is preliminary data.</text>
</comment>
<accession>A0AAV9K7C5</accession>
<reference evidence="5 6" key="1">
    <citation type="submission" date="2023-10" db="EMBL/GenBank/DDBJ databases">
        <title>Genome-Wide Identification Analysis in wild type Solanum Pinnatisectum Reveals Some Genes Defensing Phytophthora Infestans.</title>
        <authorList>
            <person name="Sun C."/>
        </authorList>
    </citation>
    <scope>NUCLEOTIDE SEQUENCE [LARGE SCALE GENOMIC DNA]</scope>
    <source>
        <strain evidence="5">LQN</strain>
        <tissue evidence="5">Leaf</tissue>
    </source>
</reference>
<evidence type="ECO:0008006" key="7">
    <source>
        <dbReference type="Google" id="ProtNLM"/>
    </source>
</evidence>
<dbReference type="Proteomes" id="UP001311915">
    <property type="component" value="Unassembled WGS sequence"/>
</dbReference>
<keyword evidence="2" id="KW-0808">Transferase</keyword>
<proteinExistence type="inferred from homology"/>
<dbReference type="PANTHER" id="PTHR31623">
    <property type="entry name" value="F21J9.9"/>
    <property type="match status" value="1"/>
</dbReference>
<evidence type="ECO:0000313" key="6">
    <source>
        <dbReference type="Proteomes" id="UP001311915"/>
    </source>
</evidence>
<name>A0AAV9K7C5_9SOLN</name>
<gene>
    <name evidence="5" type="ORF">R3W88_030087</name>
</gene>
<dbReference type="GO" id="GO:0016746">
    <property type="term" value="F:acyltransferase activity"/>
    <property type="evidence" value="ECO:0007669"/>
    <property type="project" value="UniProtKB-KW"/>
</dbReference>
<dbReference type="Gene3D" id="3.30.559.10">
    <property type="entry name" value="Chloramphenicol acetyltransferase-like domain"/>
    <property type="match status" value="2"/>
</dbReference>
<keyword evidence="4" id="KW-0175">Coiled coil</keyword>
<organism evidence="5 6">
    <name type="scientific">Solanum pinnatisectum</name>
    <name type="common">tansyleaf nightshade</name>
    <dbReference type="NCBI Taxonomy" id="50273"/>
    <lineage>
        <taxon>Eukaryota</taxon>
        <taxon>Viridiplantae</taxon>
        <taxon>Streptophyta</taxon>
        <taxon>Embryophyta</taxon>
        <taxon>Tracheophyta</taxon>
        <taxon>Spermatophyta</taxon>
        <taxon>Magnoliopsida</taxon>
        <taxon>eudicotyledons</taxon>
        <taxon>Gunneridae</taxon>
        <taxon>Pentapetalae</taxon>
        <taxon>asterids</taxon>
        <taxon>lamiids</taxon>
        <taxon>Solanales</taxon>
        <taxon>Solanaceae</taxon>
        <taxon>Solanoideae</taxon>
        <taxon>Solaneae</taxon>
        <taxon>Solanum</taxon>
    </lineage>
</organism>
<keyword evidence="3" id="KW-0012">Acyltransferase</keyword>
<dbReference type="PANTHER" id="PTHR31623:SF63">
    <property type="entry name" value="ACYLSUGAR ACYLTRANSFERASE 3"/>
    <property type="match status" value="1"/>
</dbReference>
<dbReference type="EMBL" id="JAWPEI010000012">
    <property type="protein sequence ID" value="KAK4709162.1"/>
    <property type="molecule type" value="Genomic_DNA"/>
</dbReference>
<evidence type="ECO:0000256" key="3">
    <source>
        <dbReference type="ARBA" id="ARBA00023315"/>
    </source>
</evidence>
<comment type="similarity">
    <text evidence="1">Belongs to the plant acyltransferase family.</text>
</comment>
<evidence type="ECO:0000256" key="1">
    <source>
        <dbReference type="ARBA" id="ARBA00009861"/>
    </source>
</evidence>
<keyword evidence="6" id="KW-1185">Reference proteome</keyword>
<dbReference type="Pfam" id="PF02458">
    <property type="entry name" value="Transferase"/>
    <property type="match status" value="1"/>
</dbReference>
<feature type="coiled-coil region" evidence="4">
    <location>
        <begin position="294"/>
        <end position="325"/>
    </location>
</feature>
<evidence type="ECO:0000313" key="5">
    <source>
        <dbReference type="EMBL" id="KAK4709162.1"/>
    </source>
</evidence>
<dbReference type="AlphaFoldDB" id="A0AAV9K7C5"/>
<evidence type="ECO:0000256" key="4">
    <source>
        <dbReference type="SAM" id="Coils"/>
    </source>
</evidence>
<evidence type="ECO:0000256" key="2">
    <source>
        <dbReference type="ARBA" id="ARBA00022679"/>
    </source>
</evidence>
<dbReference type="InterPro" id="IPR023213">
    <property type="entry name" value="CAT-like_dom_sf"/>
</dbReference>
<sequence>MASSTILSRKMIKLLSPTPPSLRHHNLSFMDCINLPQYSPFAFFYPKPENYNKNQISQILENSLSKVLSSYYPFAGQIKDNNTYVDCDDTGAEYLNVKINCSMSEILNNPCNDVADVVFQQDLPWCSALNRSPVVVQLSHFDCGGIAVSACVSHKIADGYSLFKFFNDWGTTARHVDFKPSPQFNASTFFPLMDGGSNIMSIKFSPESQRLVSRMYNFSSSNLTRLKNSITGIQNPTRVELATALIHKCGATASMENNLGLFKPSLMSQVINLRPLIPLDTIGNATCVYSTIAMTENEIELSNYVAQIQKVKQQVRNELKNLDMNQIAPYTLEKMKGIVDMMEKDIFDIYLSSSLCNFGLYNKTNFGWGRPIKITHPKCPMKKCIMLFDDPSEEGIDVLITLPEDEMSIFQKDKELLEFASPTVESIK</sequence>